<organism evidence="9 10">
    <name type="scientific">Pseudoalteromonas peptidolytica F12-50-A1</name>
    <dbReference type="NCBI Taxonomy" id="1315280"/>
    <lineage>
        <taxon>Bacteria</taxon>
        <taxon>Pseudomonadati</taxon>
        <taxon>Pseudomonadota</taxon>
        <taxon>Gammaproteobacteria</taxon>
        <taxon>Alteromonadales</taxon>
        <taxon>Pseudoalteromonadaceae</taxon>
        <taxon>Pseudoalteromonas</taxon>
    </lineage>
</organism>
<evidence type="ECO:0000256" key="8">
    <source>
        <dbReference type="SAM" id="Phobius"/>
    </source>
</evidence>
<dbReference type="Pfam" id="PF01032">
    <property type="entry name" value="FecCD"/>
    <property type="match status" value="1"/>
</dbReference>
<keyword evidence="5 8" id="KW-0812">Transmembrane</keyword>
<reference evidence="9 10" key="1">
    <citation type="submission" date="2015-06" db="EMBL/GenBank/DDBJ databases">
        <title>Genome sequence of Pseudoalteromonas peptidolytica.</title>
        <authorList>
            <person name="Xie B.-B."/>
            <person name="Rong J.-C."/>
            <person name="Qin Q.-L."/>
            <person name="Zhang Y.-Z."/>
        </authorList>
    </citation>
    <scope>NUCLEOTIDE SEQUENCE [LARGE SCALE GENOMIC DNA]</scope>
    <source>
        <strain evidence="9 10">F12-50-A1</strain>
    </source>
</reference>
<dbReference type="GO" id="GO:0005886">
    <property type="term" value="C:plasma membrane"/>
    <property type="evidence" value="ECO:0007669"/>
    <property type="project" value="UniProtKB-SubCell"/>
</dbReference>
<accession>A0A8I0T768</accession>
<dbReference type="CDD" id="cd06550">
    <property type="entry name" value="TM_ABC_iron-siderophores_like"/>
    <property type="match status" value="1"/>
</dbReference>
<feature type="transmembrane region" description="Helical" evidence="8">
    <location>
        <begin position="324"/>
        <end position="343"/>
    </location>
</feature>
<feature type="transmembrane region" description="Helical" evidence="8">
    <location>
        <begin position="71"/>
        <end position="92"/>
    </location>
</feature>
<proteinExistence type="inferred from homology"/>
<comment type="similarity">
    <text evidence="2">Belongs to the binding-protein-dependent transport system permease family. FecCD subfamily.</text>
</comment>
<dbReference type="FunFam" id="1.10.3470.10:FF:000001">
    <property type="entry name" value="Vitamin B12 ABC transporter permease BtuC"/>
    <property type="match status" value="1"/>
</dbReference>
<keyword evidence="3" id="KW-0813">Transport</keyword>
<evidence type="ECO:0000313" key="10">
    <source>
        <dbReference type="Proteomes" id="UP000660708"/>
    </source>
</evidence>
<gene>
    <name evidence="9" type="ORF">PPEP_b1018</name>
</gene>
<keyword evidence="10" id="KW-1185">Reference proteome</keyword>
<dbReference type="Gene3D" id="1.10.3470.10">
    <property type="entry name" value="ABC transporter involved in vitamin B12 uptake, BtuC"/>
    <property type="match status" value="1"/>
</dbReference>
<dbReference type="EMBL" id="AQHF01000034">
    <property type="protein sequence ID" value="MBE0349098.1"/>
    <property type="molecule type" value="Genomic_DNA"/>
</dbReference>
<dbReference type="Proteomes" id="UP000660708">
    <property type="component" value="Unassembled WGS sequence"/>
</dbReference>
<feature type="transmembrane region" description="Helical" evidence="8">
    <location>
        <begin position="295"/>
        <end position="318"/>
    </location>
</feature>
<protein>
    <submittedName>
        <fullName evidence="9">Iron complex transport system permease protein</fullName>
    </submittedName>
</protein>
<comment type="subcellular location">
    <subcellularLocation>
        <location evidence="1">Cell membrane</location>
        <topology evidence="1">Multi-pass membrane protein</topology>
    </subcellularLocation>
</comment>
<sequence>MLALEQSLIPADVARKWMIAGLTVGCVLVSVIGLTVGGVDISYERLIAILFSSHEDTLEQAVIWQIRMPRLVLAVIVGAGLGACGAAMQAIFRNPLADPGLIGISSGAALGAISTIVLGSSLLSDFTAYYGIYAVPIGAFLGCLCVCSIIYRLSSQGNRFTIVSLLLAGIAVNAIVGAVIGILTLISSDQQLRDLTFWSMGSLAGNSFQMIIPSLCLMLACCFGFSRLAQPLNLYLLGEQQAKHLGVDVVSLKKKVFAFTALCTGAAVALTGIIGFVGFIVPHIVRLLIGPDHRYLLPASMLGGAILLCLADLLARTLILPSELPIGLITSALGGPFFLIMLVKTYRLKEL</sequence>
<comment type="caution">
    <text evidence="9">The sequence shown here is derived from an EMBL/GenBank/DDBJ whole genome shotgun (WGS) entry which is preliminary data.</text>
</comment>
<dbReference type="PANTHER" id="PTHR30472">
    <property type="entry name" value="FERRIC ENTEROBACTIN TRANSPORT SYSTEM PERMEASE PROTEIN"/>
    <property type="match status" value="1"/>
</dbReference>
<evidence type="ECO:0000256" key="6">
    <source>
        <dbReference type="ARBA" id="ARBA00022989"/>
    </source>
</evidence>
<evidence type="ECO:0000256" key="4">
    <source>
        <dbReference type="ARBA" id="ARBA00022475"/>
    </source>
</evidence>
<evidence type="ECO:0000256" key="7">
    <source>
        <dbReference type="ARBA" id="ARBA00023136"/>
    </source>
</evidence>
<keyword evidence="4" id="KW-1003">Cell membrane</keyword>
<dbReference type="GO" id="GO:0022857">
    <property type="term" value="F:transmembrane transporter activity"/>
    <property type="evidence" value="ECO:0007669"/>
    <property type="project" value="InterPro"/>
</dbReference>
<dbReference type="SUPFAM" id="SSF81345">
    <property type="entry name" value="ABC transporter involved in vitamin B12 uptake, BtuC"/>
    <property type="match status" value="1"/>
</dbReference>
<dbReference type="PANTHER" id="PTHR30472:SF25">
    <property type="entry name" value="ABC TRANSPORTER PERMEASE PROTEIN MJ0876-RELATED"/>
    <property type="match status" value="1"/>
</dbReference>
<name>A0A8I0T768_9GAMM</name>
<feature type="transmembrane region" description="Helical" evidence="8">
    <location>
        <begin position="207"/>
        <end position="226"/>
    </location>
</feature>
<feature type="transmembrane region" description="Helical" evidence="8">
    <location>
        <begin position="256"/>
        <end position="283"/>
    </location>
</feature>
<evidence type="ECO:0000256" key="1">
    <source>
        <dbReference type="ARBA" id="ARBA00004651"/>
    </source>
</evidence>
<feature type="transmembrane region" description="Helical" evidence="8">
    <location>
        <begin position="130"/>
        <end position="151"/>
    </location>
</feature>
<dbReference type="InterPro" id="IPR037294">
    <property type="entry name" value="ABC_BtuC-like"/>
</dbReference>
<keyword evidence="7 8" id="KW-0472">Membrane</keyword>
<evidence type="ECO:0000256" key="3">
    <source>
        <dbReference type="ARBA" id="ARBA00022448"/>
    </source>
</evidence>
<dbReference type="RefSeq" id="WP_147390403.1">
    <property type="nucleotide sequence ID" value="NZ_AQHF01000034.1"/>
</dbReference>
<dbReference type="AlphaFoldDB" id="A0A8I0T768"/>
<evidence type="ECO:0000256" key="5">
    <source>
        <dbReference type="ARBA" id="ARBA00022692"/>
    </source>
</evidence>
<dbReference type="GO" id="GO:0033214">
    <property type="term" value="P:siderophore-iron import into cell"/>
    <property type="evidence" value="ECO:0007669"/>
    <property type="project" value="TreeGrafter"/>
</dbReference>
<keyword evidence="6 8" id="KW-1133">Transmembrane helix</keyword>
<feature type="transmembrane region" description="Helical" evidence="8">
    <location>
        <begin position="104"/>
        <end position="123"/>
    </location>
</feature>
<feature type="transmembrane region" description="Helical" evidence="8">
    <location>
        <begin position="17"/>
        <end position="39"/>
    </location>
</feature>
<evidence type="ECO:0000256" key="2">
    <source>
        <dbReference type="ARBA" id="ARBA00007935"/>
    </source>
</evidence>
<evidence type="ECO:0000313" key="9">
    <source>
        <dbReference type="EMBL" id="MBE0349098.1"/>
    </source>
</evidence>
<dbReference type="InterPro" id="IPR000522">
    <property type="entry name" value="ABC_transptr_permease_BtuC"/>
</dbReference>
<feature type="transmembrane region" description="Helical" evidence="8">
    <location>
        <begin position="163"/>
        <end position="186"/>
    </location>
</feature>